<dbReference type="InterPro" id="IPR036852">
    <property type="entry name" value="Peptidase_S8/S53_dom_sf"/>
</dbReference>
<dbReference type="Pfam" id="PF00082">
    <property type="entry name" value="Peptidase_S8"/>
    <property type="match status" value="1"/>
</dbReference>
<feature type="domain" description="Peptidase S8/S53" evidence="9">
    <location>
        <begin position="214"/>
        <end position="467"/>
    </location>
</feature>
<evidence type="ECO:0000256" key="5">
    <source>
        <dbReference type="PROSITE-ProRule" id="PRU01240"/>
    </source>
</evidence>
<dbReference type="GO" id="GO:0008233">
    <property type="term" value="F:peptidase activity"/>
    <property type="evidence" value="ECO:0007669"/>
    <property type="project" value="UniProtKB-KW"/>
</dbReference>
<keyword evidence="3 5" id="KW-0378">Hydrolase</keyword>
<dbReference type="Gene3D" id="3.40.50.200">
    <property type="entry name" value="Peptidase S8/S53 domain"/>
    <property type="match status" value="1"/>
</dbReference>
<name>A0ABQ5R0B8_9ACTN</name>
<feature type="region of interest" description="Disordered" evidence="7">
    <location>
        <begin position="375"/>
        <end position="398"/>
    </location>
</feature>
<feature type="active site" description="Charge relay system" evidence="5">
    <location>
        <position position="428"/>
    </location>
</feature>
<gene>
    <name evidence="10" type="ORF">Pa4123_52830</name>
</gene>
<dbReference type="PRINTS" id="PR00723">
    <property type="entry name" value="SUBTILISIN"/>
</dbReference>
<dbReference type="PANTHER" id="PTHR43806:SF11">
    <property type="entry name" value="CEREVISIN-RELATED"/>
    <property type="match status" value="1"/>
</dbReference>
<dbReference type="PROSITE" id="PS00136">
    <property type="entry name" value="SUBTILASE_ASP"/>
    <property type="match status" value="1"/>
</dbReference>
<dbReference type="InterPro" id="IPR015500">
    <property type="entry name" value="Peptidase_S8_subtilisin-rel"/>
</dbReference>
<organism evidence="10 11">
    <name type="scientific">Phytohabitans aurantiacus</name>
    <dbReference type="NCBI Taxonomy" id="3016789"/>
    <lineage>
        <taxon>Bacteria</taxon>
        <taxon>Bacillati</taxon>
        <taxon>Actinomycetota</taxon>
        <taxon>Actinomycetes</taxon>
        <taxon>Micromonosporales</taxon>
        <taxon>Micromonosporaceae</taxon>
    </lineage>
</organism>
<evidence type="ECO:0000313" key="11">
    <source>
        <dbReference type="Proteomes" id="UP001144280"/>
    </source>
</evidence>
<dbReference type="InterPro" id="IPR000209">
    <property type="entry name" value="Peptidase_S8/S53_dom"/>
</dbReference>
<keyword evidence="2 5" id="KW-0645">Protease</keyword>
<dbReference type="InterPro" id="IPR023827">
    <property type="entry name" value="Peptidase_S8_Asp-AS"/>
</dbReference>
<dbReference type="PROSITE" id="PS51892">
    <property type="entry name" value="SUBTILASE"/>
    <property type="match status" value="1"/>
</dbReference>
<dbReference type="InterPro" id="IPR023828">
    <property type="entry name" value="Peptidase_S8_Ser-AS"/>
</dbReference>
<dbReference type="GO" id="GO:0006508">
    <property type="term" value="P:proteolysis"/>
    <property type="evidence" value="ECO:0007669"/>
    <property type="project" value="UniProtKB-KW"/>
</dbReference>
<dbReference type="PANTHER" id="PTHR43806">
    <property type="entry name" value="PEPTIDASE S8"/>
    <property type="match status" value="1"/>
</dbReference>
<dbReference type="InterPro" id="IPR050131">
    <property type="entry name" value="Peptidase_S8_subtilisin-like"/>
</dbReference>
<keyword evidence="8" id="KW-0732">Signal</keyword>
<evidence type="ECO:0000256" key="3">
    <source>
        <dbReference type="ARBA" id="ARBA00022801"/>
    </source>
</evidence>
<feature type="active site" description="Charge relay system" evidence="5">
    <location>
        <position position="223"/>
    </location>
</feature>
<feature type="chain" id="PRO_5046299348" evidence="8">
    <location>
        <begin position="22"/>
        <end position="1107"/>
    </location>
</feature>
<accession>A0ABQ5R0B8</accession>
<evidence type="ECO:0000256" key="2">
    <source>
        <dbReference type="ARBA" id="ARBA00022670"/>
    </source>
</evidence>
<dbReference type="PROSITE" id="PS00138">
    <property type="entry name" value="SUBTILASE_SER"/>
    <property type="match status" value="1"/>
</dbReference>
<evidence type="ECO:0000256" key="6">
    <source>
        <dbReference type="RuleBase" id="RU003355"/>
    </source>
</evidence>
<reference evidence="10" key="1">
    <citation type="submission" date="2022-12" db="EMBL/GenBank/DDBJ databases">
        <title>New Phytohabitans aurantiacus sp. RD004123 nov., an actinomycete isolated from soil.</title>
        <authorList>
            <person name="Triningsih D.W."/>
            <person name="Harunari E."/>
            <person name="Igarashi Y."/>
        </authorList>
    </citation>
    <scope>NUCLEOTIDE SEQUENCE</scope>
    <source>
        <strain evidence="10">RD004123</strain>
    </source>
</reference>
<keyword evidence="11" id="KW-1185">Reference proteome</keyword>
<dbReference type="PROSITE" id="PS00137">
    <property type="entry name" value="SUBTILASE_HIS"/>
    <property type="match status" value="1"/>
</dbReference>
<evidence type="ECO:0000256" key="4">
    <source>
        <dbReference type="ARBA" id="ARBA00022825"/>
    </source>
</evidence>
<evidence type="ECO:0000256" key="8">
    <source>
        <dbReference type="SAM" id="SignalP"/>
    </source>
</evidence>
<feature type="signal peptide" evidence="8">
    <location>
        <begin position="1"/>
        <end position="21"/>
    </location>
</feature>
<feature type="active site" description="Charge relay system" evidence="5">
    <location>
        <position position="255"/>
    </location>
</feature>
<comment type="caution">
    <text evidence="10">The sequence shown here is derived from an EMBL/GenBank/DDBJ whole genome shotgun (WGS) entry which is preliminary data.</text>
</comment>
<dbReference type="Proteomes" id="UP001144280">
    <property type="component" value="Unassembled WGS sequence"/>
</dbReference>
<proteinExistence type="inferred from homology"/>
<protein>
    <submittedName>
        <fullName evidence="10">Serine protease</fullName>
    </submittedName>
</protein>
<evidence type="ECO:0000256" key="7">
    <source>
        <dbReference type="SAM" id="MobiDB-lite"/>
    </source>
</evidence>
<evidence type="ECO:0000256" key="1">
    <source>
        <dbReference type="ARBA" id="ARBA00011073"/>
    </source>
</evidence>
<keyword evidence="4 5" id="KW-0720">Serine protease</keyword>
<evidence type="ECO:0000259" key="9">
    <source>
        <dbReference type="Pfam" id="PF00082"/>
    </source>
</evidence>
<dbReference type="InterPro" id="IPR022398">
    <property type="entry name" value="Peptidase_S8_His-AS"/>
</dbReference>
<dbReference type="EMBL" id="BSDI01000029">
    <property type="protein sequence ID" value="GLI00008.1"/>
    <property type="molecule type" value="Genomic_DNA"/>
</dbReference>
<dbReference type="SUPFAM" id="SSF52743">
    <property type="entry name" value="Subtilisin-like"/>
    <property type="match status" value="1"/>
</dbReference>
<evidence type="ECO:0000313" key="10">
    <source>
        <dbReference type="EMBL" id="GLI00008.1"/>
    </source>
</evidence>
<sequence length="1107" mass="115900">MRWLAIPVSLAVLWAASPWRAGSAATAVSPLSIMDARSGVVTLVTGDVVEARDGAIVSVRPGKGREGVGFLTQRLNGHQYVLPGDAMGLLSAGRVDRTLFDVTRLLADGYDDKRRDDVPLIVRYEAQSARAGVRDRVGRYATVTGEVPALNVVAARTAKRDAAAWWKDLTGGSKSRDLAGGLTSIALDGKLRLSLDKSTAQIGAPAAWQAGFTGNGVRIAVLDTGVDTSHPDFAGRIAEVRDFTGSTDGKDVDGHGTHVASIMAGSGAASGGRYKGVAPEATLLVGKVCAGDECNESALLAGMQWAAEQGARVVNLSISQADTPGRDLVEEAIDELSAKHGTLFVVAAGNDGDLGSGSVGSPSTADAALSVAAGTRDDGVGSFSGRGPRAGDAAVKPEIAAPGVDITAARSSTSERPGDQYTQLSGTSMASPHVAGAAALLVQKHPKWTSGQLKAALVGTARQLTDVDIDAQGAGRVDAAAAVLAPVAADTSVLNLGVRQWPHDDDEPVVKTVTYRNDSNDPIPLNLTGALTGPDGTAPASMITVEPSQLTVPAGGTASATVTVDTTVSTPDGRYTGKVTATAGSVTVSTLVSVVREVEKHDLTIKVLDRRGEPAQAYNSLITSWADNSSVFEWEPGEHTTRLPAGDYTVGGLVATDPYTDEETVTLLARPKLRLAADTTIVLDARVGRPIQVTVPEPTATFVGASMGYQLPATFPEYPITFNWTNEGRGFDNMFVGQLGSATSDTFQSEISADWARPDGAGSYLNSPYAYHLGWTSTGKIPTGFTRQLRPADLATVQKTFRGQAGRHALVGSAVRGATGFMADTEMSLPAVRTEYYYGSPHARWNNFFNQIAGPRPAPSQTVLDNVDVRYESGRGYQETWNGAVFGPAFGSRTAEYGDGVIRSRDDHFWASVGLLVDPVPSHGGAPYHVTDSARTALFRDGQLLAEAPQPGRLFADLPAAAANYRLESELDRSSFATVSTKVAVAWTFRSAHVDASVPVALPLMAVRYAPALDENNATAAGQQLQIPIWVEHQQDSAAGKVTGLTVQVSYDDGVTWQAAALSGAGARRTASVLHPAGAQHVSLRAVATDSNGGRVEQTIYRAYLLK</sequence>
<comment type="similarity">
    <text evidence="1 5 6">Belongs to the peptidase S8 family.</text>
</comment>